<comment type="function">
    <text evidence="9">CRISPR (clustered regularly interspaced short palindromic repeat), is an adaptive immune system that provides protection against mobile genetic elements (viruses, transposable elements and conjugative plasmids). CRISPR clusters contain sequences complementary to antecedent mobile elements and target invading nucleic acids. CRISPR clusters are transcribed and processed into CRISPR RNA (crRNA). Functions as a ssRNA-specific endoribonuclease. Involved in the integration of spacer DNA into the CRISPR cassette.</text>
</comment>
<gene>
    <name evidence="9" type="primary">cas2</name>
    <name evidence="11" type="ORF">BROFUL_03445</name>
</gene>
<dbReference type="GO" id="GO:0043571">
    <property type="term" value="P:maintenance of CRISPR repeat elements"/>
    <property type="evidence" value="ECO:0007669"/>
    <property type="project" value="UniProtKB-UniRule"/>
</dbReference>
<evidence type="ECO:0000256" key="1">
    <source>
        <dbReference type="ARBA" id="ARBA00001946"/>
    </source>
</evidence>
<dbReference type="PIRSF" id="PIRSF032582">
    <property type="entry name" value="Cas2"/>
    <property type="match status" value="1"/>
</dbReference>
<dbReference type="InterPro" id="IPR021127">
    <property type="entry name" value="CRISPR_associated_Cas2"/>
</dbReference>
<evidence type="ECO:0000256" key="6">
    <source>
        <dbReference type="ARBA" id="ARBA00022801"/>
    </source>
</evidence>
<evidence type="ECO:0000256" key="2">
    <source>
        <dbReference type="ARBA" id="ARBA00009959"/>
    </source>
</evidence>
<comment type="similarity">
    <text evidence="2 9 10">Belongs to the CRISPR-associated endoribonuclease Cas2 protein family.</text>
</comment>
<keyword evidence="4 9" id="KW-0479">Metal-binding</keyword>
<dbReference type="GO" id="GO:0016787">
    <property type="term" value="F:hydrolase activity"/>
    <property type="evidence" value="ECO:0007669"/>
    <property type="project" value="UniProtKB-KW"/>
</dbReference>
<dbReference type="EC" id="3.1.-.-" evidence="9"/>
<keyword evidence="8 9" id="KW-0051">Antiviral defense</keyword>
<evidence type="ECO:0000256" key="3">
    <source>
        <dbReference type="ARBA" id="ARBA00022722"/>
    </source>
</evidence>
<evidence type="ECO:0000256" key="9">
    <source>
        <dbReference type="HAMAP-Rule" id="MF_01471"/>
    </source>
</evidence>
<protein>
    <recommendedName>
        <fullName evidence="9">CRISPR-associated endoribonuclease Cas2</fullName>
        <ecNumber evidence="9">3.1.-.-</ecNumber>
    </recommendedName>
</protein>
<comment type="caution">
    <text evidence="11">The sequence shown here is derived from an EMBL/GenBank/DDBJ whole genome shotgun (WGS) entry which is preliminary data.</text>
</comment>
<feature type="binding site" evidence="9">
    <location>
        <position position="8"/>
    </location>
    <ligand>
        <name>Mg(2+)</name>
        <dbReference type="ChEBI" id="CHEBI:18420"/>
        <note>catalytic</note>
    </ligand>
</feature>
<keyword evidence="12" id="KW-1185">Reference proteome</keyword>
<proteinExistence type="inferred from homology"/>
<dbReference type="GO" id="GO:0051607">
    <property type="term" value="P:defense response to virus"/>
    <property type="evidence" value="ECO:0007669"/>
    <property type="project" value="UniProtKB-UniRule"/>
</dbReference>
<sequence>MYMVIAYDITSDRRRSKLVKVLKDYGTRVNYSVFECEMGKEALVELKKKITEIVNKKRDSVLFYELCKGCRGKMDSIGMKGSDESHGIITI</sequence>
<organism evidence="11 12">
    <name type="scientific">Candidatus Brocadia fulgida</name>
    <dbReference type="NCBI Taxonomy" id="380242"/>
    <lineage>
        <taxon>Bacteria</taxon>
        <taxon>Pseudomonadati</taxon>
        <taxon>Planctomycetota</taxon>
        <taxon>Candidatus Brocadiia</taxon>
        <taxon>Candidatus Brocadiales</taxon>
        <taxon>Candidatus Brocadiaceae</taxon>
        <taxon>Candidatus Brocadia</taxon>
    </lineage>
</organism>
<dbReference type="GO" id="GO:0046872">
    <property type="term" value="F:metal ion binding"/>
    <property type="evidence" value="ECO:0007669"/>
    <property type="project" value="UniProtKB-UniRule"/>
</dbReference>
<evidence type="ECO:0000256" key="4">
    <source>
        <dbReference type="ARBA" id="ARBA00022723"/>
    </source>
</evidence>
<keyword evidence="7 9" id="KW-0460">Magnesium</keyword>
<evidence type="ECO:0000313" key="11">
    <source>
        <dbReference type="EMBL" id="KKO17869.1"/>
    </source>
</evidence>
<dbReference type="NCBIfam" id="TIGR01573">
    <property type="entry name" value="cas2"/>
    <property type="match status" value="1"/>
</dbReference>
<dbReference type="HAMAP" id="MF_01471">
    <property type="entry name" value="Cas2"/>
    <property type="match status" value="1"/>
</dbReference>
<dbReference type="PANTHER" id="PTHR34405">
    <property type="entry name" value="CRISPR-ASSOCIATED ENDORIBONUCLEASE CAS2"/>
    <property type="match status" value="1"/>
</dbReference>
<dbReference type="AlphaFoldDB" id="A0A0M2UTR6"/>
<dbReference type="SUPFAM" id="SSF143430">
    <property type="entry name" value="TTP0101/SSO1404-like"/>
    <property type="match status" value="1"/>
</dbReference>
<comment type="subunit">
    <text evidence="9">Homodimer, forms a heterotetramer with a Cas1 homodimer.</text>
</comment>
<evidence type="ECO:0000256" key="10">
    <source>
        <dbReference type="PIRNR" id="PIRNR032582"/>
    </source>
</evidence>
<evidence type="ECO:0000256" key="8">
    <source>
        <dbReference type="ARBA" id="ARBA00023118"/>
    </source>
</evidence>
<keyword evidence="6 9" id="KW-0378">Hydrolase</keyword>
<dbReference type="GO" id="GO:0004521">
    <property type="term" value="F:RNA endonuclease activity"/>
    <property type="evidence" value="ECO:0007669"/>
    <property type="project" value="UniProtKB-UniRule"/>
</dbReference>
<reference evidence="11 12" key="1">
    <citation type="journal article" date="2013" name="BMC Microbiol.">
        <title>Identification of the type II cytochrome c maturation pathway in anammox bacteria by comparative genomics.</title>
        <authorList>
            <person name="Ferousi C."/>
            <person name="Speth D.R."/>
            <person name="Reimann J."/>
            <person name="Op den Camp H.J."/>
            <person name="Allen J.W."/>
            <person name="Keltjens J.T."/>
            <person name="Jetten M.S."/>
        </authorList>
    </citation>
    <scope>NUCLEOTIDE SEQUENCE [LARGE SCALE GENOMIC DNA]</scope>
    <source>
        <strain evidence="11">RU1</strain>
    </source>
</reference>
<dbReference type="PANTHER" id="PTHR34405:SF3">
    <property type="entry name" value="CRISPR-ASSOCIATED ENDORIBONUCLEASE CAS2 3"/>
    <property type="match status" value="1"/>
</dbReference>
<accession>A0A0M2UTR6</accession>
<dbReference type="Gene3D" id="3.30.70.240">
    <property type="match status" value="1"/>
</dbReference>
<evidence type="ECO:0000256" key="5">
    <source>
        <dbReference type="ARBA" id="ARBA00022759"/>
    </source>
</evidence>
<dbReference type="Pfam" id="PF09827">
    <property type="entry name" value="CRISPR_Cas2"/>
    <property type="match status" value="1"/>
</dbReference>
<comment type="cofactor">
    <cofactor evidence="1 9">
        <name>Mg(2+)</name>
        <dbReference type="ChEBI" id="CHEBI:18420"/>
    </cofactor>
</comment>
<evidence type="ECO:0000256" key="7">
    <source>
        <dbReference type="ARBA" id="ARBA00022842"/>
    </source>
</evidence>
<keyword evidence="3 9" id="KW-0540">Nuclease</keyword>
<name>A0A0M2UTR6_9BACT</name>
<keyword evidence="5 9" id="KW-0255">Endonuclease</keyword>
<dbReference type="Proteomes" id="UP000034954">
    <property type="component" value="Unassembled WGS sequence"/>
</dbReference>
<dbReference type="CDD" id="cd09725">
    <property type="entry name" value="Cas2_I_II_III"/>
    <property type="match status" value="1"/>
</dbReference>
<dbReference type="InterPro" id="IPR019199">
    <property type="entry name" value="Virulence_VapD/CRISPR_Cas2"/>
</dbReference>
<evidence type="ECO:0000313" key="12">
    <source>
        <dbReference type="Proteomes" id="UP000034954"/>
    </source>
</evidence>
<dbReference type="EMBL" id="LAQJ01000315">
    <property type="protein sequence ID" value="KKO17869.1"/>
    <property type="molecule type" value="Genomic_DNA"/>
</dbReference>